<dbReference type="Pfam" id="PF00255">
    <property type="entry name" value="GSHPx"/>
    <property type="match status" value="1"/>
</dbReference>
<dbReference type="InterPro" id="IPR036249">
    <property type="entry name" value="Thioredoxin-like_sf"/>
</dbReference>
<gene>
    <name evidence="7" type="ORF">P43SY_000831</name>
</gene>
<dbReference type="PANTHER" id="PTHR11592">
    <property type="entry name" value="GLUTATHIONE PEROXIDASE"/>
    <property type="match status" value="1"/>
</dbReference>
<dbReference type="InterPro" id="IPR000889">
    <property type="entry name" value="Glutathione_peroxidase"/>
</dbReference>
<accession>A0AAD5Q5K2</accession>
<dbReference type="PANTHER" id="PTHR11592:SF78">
    <property type="entry name" value="GLUTATHIONE PEROXIDASE"/>
    <property type="match status" value="1"/>
</dbReference>
<proteinExistence type="inferred from homology"/>
<evidence type="ECO:0000259" key="6">
    <source>
        <dbReference type="PROSITE" id="PS51352"/>
    </source>
</evidence>
<sequence length="522" mass="57680">MTSAGDLLSAIADRALQVETEQRSKARTGIATLPSEFHGRVFDRLRRFLLLPTEFQAQIDAAMLHLMDPPVTRAVFCRSKWWHSGTVGPCAKGNRLIDALLEFLTRCVSPAATRLDAEQLADALMLGGFVAPVRELLSDEEADRLVRESDDYELVFPAWLRAYGRGRRPQDAENGGLDVEQLKRERKQVSVWAVADCAMRAGFVFRRQPPSALRRLLGSLSSCGLNLGPERQDYVVVTKTAAHGSLFIFASDVARVAASVLDLEDAIVQYETGTTTSPMYHGLKLWTDDAVEQLDFMSASRQNAWLRSILDAGASYKETHARAETLRAGHVTLYDLKDVDANGEPVKLRALRGRVVLVVNVASLDPEAKLQYPELVALATTYLDAGLVVLACPCDQFAELELPTVAEIVAHIQLTYRWSFPVLAKGDVNGPTARELFVFLNARLPGAFGAFTEWNFTKFLIDRRGVPFKRYDTRILPHEMESDVRELIDCDGPKAPWPSGPLVTAASASDSDPHEAPEDATD</sequence>
<evidence type="ECO:0000256" key="3">
    <source>
        <dbReference type="ARBA" id="ARBA00023002"/>
    </source>
</evidence>
<keyword evidence="2 4" id="KW-0575">Peroxidase</keyword>
<feature type="domain" description="Thioredoxin" evidence="6">
    <location>
        <begin position="310"/>
        <end position="489"/>
    </location>
</feature>
<evidence type="ECO:0000256" key="2">
    <source>
        <dbReference type="ARBA" id="ARBA00022559"/>
    </source>
</evidence>
<keyword evidence="3 4" id="KW-0560">Oxidoreductase</keyword>
<evidence type="ECO:0000256" key="1">
    <source>
        <dbReference type="ARBA" id="ARBA00006926"/>
    </source>
</evidence>
<evidence type="ECO:0000256" key="4">
    <source>
        <dbReference type="RuleBase" id="RU000499"/>
    </source>
</evidence>
<comment type="similarity">
    <text evidence="1 4">Belongs to the glutathione peroxidase family.</text>
</comment>
<dbReference type="Proteomes" id="UP001209570">
    <property type="component" value="Unassembled WGS sequence"/>
</dbReference>
<evidence type="ECO:0000256" key="5">
    <source>
        <dbReference type="SAM" id="MobiDB-lite"/>
    </source>
</evidence>
<dbReference type="CDD" id="cd00340">
    <property type="entry name" value="GSH_Peroxidase"/>
    <property type="match status" value="1"/>
</dbReference>
<dbReference type="GO" id="GO:0004601">
    <property type="term" value="F:peroxidase activity"/>
    <property type="evidence" value="ECO:0007669"/>
    <property type="project" value="UniProtKB-KW"/>
</dbReference>
<dbReference type="Gene3D" id="3.40.30.10">
    <property type="entry name" value="Glutaredoxin"/>
    <property type="match status" value="1"/>
</dbReference>
<dbReference type="GO" id="GO:0006979">
    <property type="term" value="P:response to oxidative stress"/>
    <property type="evidence" value="ECO:0007669"/>
    <property type="project" value="InterPro"/>
</dbReference>
<name>A0AAD5Q5K2_PYTIN</name>
<dbReference type="PROSITE" id="PS51352">
    <property type="entry name" value="THIOREDOXIN_2"/>
    <property type="match status" value="1"/>
</dbReference>
<reference evidence="7" key="1">
    <citation type="submission" date="2021-12" db="EMBL/GenBank/DDBJ databases">
        <title>Prjna785345.</title>
        <authorList>
            <person name="Rujirawat T."/>
            <person name="Krajaejun T."/>
        </authorList>
    </citation>
    <scope>NUCLEOTIDE SEQUENCE</scope>
    <source>
        <strain evidence="7">Pi057C3</strain>
    </source>
</reference>
<protein>
    <recommendedName>
        <fullName evidence="4">Glutathione peroxidase</fullName>
    </recommendedName>
</protein>
<dbReference type="SUPFAM" id="SSF52833">
    <property type="entry name" value="Thioredoxin-like"/>
    <property type="match status" value="1"/>
</dbReference>
<feature type="region of interest" description="Disordered" evidence="5">
    <location>
        <begin position="492"/>
        <end position="522"/>
    </location>
</feature>
<comment type="caution">
    <text evidence="7">The sequence shown here is derived from an EMBL/GenBank/DDBJ whole genome shotgun (WGS) entry which is preliminary data.</text>
</comment>
<dbReference type="EMBL" id="JAKCXM010000221">
    <property type="protein sequence ID" value="KAJ0398309.1"/>
    <property type="molecule type" value="Genomic_DNA"/>
</dbReference>
<dbReference type="InterPro" id="IPR013766">
    <property type="entry name" value="Thioredoxin_domain"/>
</dbReference>
<evidence type="ECO:0000313" key="8">
    <source>
        <dbReference type="Proteomes" id="UP001209570"/>
    </source>
</evidence>
<dbReference type="PRINTS" id="PR01011">
    <property type="entry name" value="GLUTPROXDASE"/>
</dbReference>
<evidence type="ECO:0000313" key="7">
    <source>
        <dbReference type="EMBL" id="KAJ0398309.1"/>
    </source>
</evidence>
<dbReference type="AlphaFoldDB" id="A0AAD5Q5K2"/>
<dbReference type="PROSITE" id="PS51355">
    <property type="entry name" value="GLUTATHIONE_PEROXID_3"/>
    <property type="match status" value="1"/>
</dbReference>
<keyword evidence="8" id="KW-1185">Reference proteome</keyword>
<organism evidence="7 8">
    <name type="scientific">Pythium insidiosum</name>
    <name type="common">Pythiosis disease agent</name>
    <dbReference type="NCBI Taxonomy" id="114742"/>
    <lineage>
        <taxon>Eukaryota</taxon>
        <taxon>Sar</taxon>
        <taxon>Stramenopiles</taxon>
        <taxon>Oomycota</taxon>
        <taxon>Peronosporomycetes</taxon>
        <taxon>Pythiales</taxon>
        <taxon>Pythiaceae</taxon>
        <taxon>Pythium</taxon>
    </lineage>
</organism>
<feature type="compositionally biased region" description="Basic and acidic residues" evidence="5">
    <location>
        <begin position="511"/>
        <end position="522"/>
    </location>
</feature>